<dbReference type="AlphaFoldDB" id="A0A163YEW5"/>
<keyword evidence="2" id="KW-1185">Reference proteome</keyword>
<evidence type="ECO:0000313" key="1">
    <source>
        <dbReference type="EMBL" id="KZE79311.1"/>
    </source>
</evidence>
<organism evidence="1 2">
    <name type="scientific">Paenibacillus elgii</name>
    <dbReference type="NCBI Taxonomy" id="189691"/>
    <lineage>
        <taxon>Bacteria</taxon>
        <taxon>Bacillati</taxon>
        <taxon>Bacillota</taxon>
        <taxon>Bacilli</taxon>
        <taxon>Bacillales</taxon>
        <taxon>Paenibacillaceae</taxon>
        <taxon>Paenibacillus</taxon>
    </lineage>
</organism>
<reference evidence="2" key="1">
    <citation type="submission" date="2016-01" db="EMBL/GenBank/DDBJ databases">
        <title>Draft genome of Chromobacterium sp. F49.</title>
        <authorList>
            <person name="Hong K.W."/>
        </authorList>
    </citation>
    <scope>NUCLEOTIDE SEQUENCE [LARGE SCALE GENOMIC DNA]</scope>
    <source>
        <strain evidence="2">M63</strain>
    </source>
</reference>
<comment type="caution">
    <text evidence="1">The sequence shown here is derived from an EMBL/GenBank/DDBJ whole genome shotgun (WGS) entry which is preliminary data.</text>
</comment>
<evidence type="ECO:0008006" key="3">
    <source>
        <dbReference type="Google" id="ProtNLM"/>
    </source>
</evidence>
<gene>
    <name evidence="1" type="ORF">AV654_17740</name>
</gene>
<name>A0A163YEW5_9BACL</name>
<protein>
    <recommendedName>
        <fullName evidence="3">Head-tail adaptor protein</fullName>
    </recommendedName>
</protein>
<dbReference type="OrthoDB" id="2616789at2"/>
<dbReference type="EMBL" id="LQRA01000052">
    <property type="protein sequence ID" value="KZE79311.1"/>
    <property type="molecule type" value="Genomic_DNA"/>
</dbReference>
<dbReference type="RefSeq" id="WP_063181989.1">
    <property type="nucleotide sequence ID" value="NZ_LQRA01000052.1"/>
</dbReference>
<dbReference type="Proteomes" id="UP000076563">
    <property type="component" value="Unassembled WGS sequence"/>
</dbReference>
<accession>A0A163YEW5</accession>
<sequence length="126" mass="14180">MINVGRIVNSRNFAQPKGFKVYRTTGEWVRGRFVTKTPETPLLLQGTVTVANSEDLEQVPEGDRVSGMMCFYSQQPIYVTRAEDELSAAGISDEIVWNGDRYRIVTVDPWQDFGYIKAIGVRMAGD</sequence>
<evidence type="ECO:0000313" key="2">
    <source>
        <dbReference type="Proteomes" id="UP000076563"/>
    </source>
</evidence>
<proteinExistence type="predicted"/>